<comment type="caution">
    <text evidence="2">The sequence shown here is derived from an EMBL/GenBank/DDBJ whole genome shotgun (WGS) entry which is preliminary data.</text>
</comment>
<keyword evidence="3" id="KW-1185">Reference proteome</keyword>
<accession>A0AAV4DXN5</accession>
<organism evidence="2 3">
    <name type="scientific">Plakobranchus ocellatus</name>
    <dbReference type="NCBI Taxonomy" id="259542"/>
    <lineage>
        <taxon>Eukaryota</taxon>
        <taxon>Metazoa</taxon>
        <taxon>Spiralia</taxon>
        <taxon>Lophotrochozoa</taxon>
        <taxon>Mollusca</taxon>
        <taxon>Gastropoda</taxon>
        <taxon>Heterobranchia</taxon>
        <taxon>Euthyneura</taxon>
        <taxon>Panpulmonata</taxon>
        <taxon>Sacoglossa</taxon>
        <taxon>Placobranchoidea</taxon>
        <taxon>Plakobranchidae</taxon>
        <taxon>Plakobranchus</taxon>
    </lineage>
</organism>
<gene>
    <name evidence="2" type="ORF">PoB_007560200</name>
</gene>
<evidence type="ECO:0000256" key="1">
    <source>
        <dbReference type="SAM" id="MobiDB-lite"/>
    </source>
</evidence>
<feature type="region of interest" description="Disordered" evidence="1">
    <location>
        <begin position="43"/>
        <end position="89"/>
    </location>
</feature>
<reference evidence="2 3" key="1">
    <citation type="journal article" date="2021" name="Elife">
        <title>Chloroplast acquisition without the gene transfer in kleptoplastic sea slugs, Plakobranchus ocellatus.</title>
        <authorList>
            <person name="Maeda T."/>
            <person name="Takahashi S."/>
            <person name="Yoshida T."/>
            <person name="Shimamura S."/>
            <person name="Takaki Y."/>
            <person name="Nagai Y."/>
            <person name="Toyoda A."/>
            <person name="Suzuki Y."/>
            <person name="Arimoto A."/>
            <person name="Ishii H."/>
            <person name="Satoh N."/>
            <person name="Nishiyama T."/>
            <person name="Hasebe M."/>
            <person name="Maruyama T."/>
            <person name="Minagawa J."/>
            <person name="Obokata J."/>
            <person name="Shigenobu S."/>
        </authorList>
    </citation>
    <scope>NUCLEOTIDE SEQUENCE [LARGE SCALE GENOMIC DNA]</scope>
</reference>
<evidence type="ECO:0000313" key="3">
    <source>
        <dbReference type="Proteomes" id="UP000735302"/>
    </source>
</evidence>
<dbReference type="EMBL" id="BLXT01008457">
    <property type="protein sequence ID" value="GFO49097.1"/>
    <property type="molecule type" value="Genomic_DNA"/>
</dbReference>
<sequence length="108" mass="12649">MFDNAFHDRKRHIVDMHRRKTRNQNNTALLLASFEICRHQPHHSPSLVGTAPSVPKDKHRQRYPCSRARPENPKVRHYHAPISNDRLHSSSLLPARRMVEMEDVLQSS</sequence>
<evidence type="ECO:0000313" key="2">
    <source>
        <dbReference type="EMBL" id="GFO49097.1"/>
    </source>
</evidence>
<dbReference type="AlphaFoldDB" id="A0AAV4DXN5"/>
<proteinExistence type="predicted"/>
<protein>
    <submittedName>
        <fullName evidence="2">Uncharacterized protein</fullName>
    </submittedName>
</protein>
<name>A0AAV4DXN5_9GAST</name>
<dbReference type="Proteomes" id="UP000735302">
    <property type="component" value="Unassembled WGS sequence"/>
</dbReference>